<sequence length="311" mass="34473">MEILSFIREKGLIAEILHGRPEYIGSRITTLVSFRRAIRSIRGSKFGVIGKPSNWLIASSGDYSSPLKRYLDAELVDITMEEFLLEVKKEDFPPNADAPFVGKYDENTLKKAMHIYGALRRLVDKYHLSALTVRCFDLLGMLCNTSCLGLALLNKEGITASCEGDVPAMVSMVILRALTGQSSFQSNPSTIDVPTNTLTLAHCTVPLDMVDAFELHSHFESGLGVAVRGTIQPGNVTIFKCSGDLSRYFVSNAHLEQNLTSEHLCRTQIIVKPEKSVDYFLRDSIGNHHIVVRGHHAEVVDEFFRALKGSS</sequence>
<dbReference type="GO" id="GO:0016853">
    <property type="term" value="F:isomerase activity"/>
    <property type="evidence" value="ECO:0007669"/>
    <property type="project" value="UniProtKB-KW"/>
</dbReference>
<evidence type="ECO:0000313" key="4">
    <source>
        <dbReference type="Proteomes" id="UP001281761"/>
    </source>
</evidence>
<proteinExistence type="predicted"/>
<dbReference type="EMBL" id="JARBJD010000103">
    <property type="protein sequence ID" value="KAK2952475.1"/>
    <property type="molecule type" value="Genomic_DNA"/>
</dbReference>
<dbReference type="PANTHER" id="PTHR36120">
    <property type="entry name" value="FUCOSE ISOMERASE"/>
    <property type="match status" value="1"/>
</dbReference>
<organism evidence="3 4">
    <name type="scientific">Blattamonas nauphoetae</name>
    <dbReference type="NCBI Taxonomy" id="2049346"/>
    <lineage>
        <taxon>Eukaryota</taxon>
        <taxon>Metamonada</taxon>
        <taxon>Preaxostyla</taxon>
        <taxon>Oxymonadida</taxon>
        <taxon>Blattamonas</taxon>
    </lineage>
</organism>
<gene>
    <name evidence="3" type="ORF">BLNAU_12581</name>
</gene>
<evidence type="ECO:0000313" key="3">
    <source>
        <dbReference type="EMBL" id="KAK2952475.1"/>
    </source>
</evidence>
<dbReference type="Proteomes" id="UP001281761">
    <property type="component" value="Unassembled WGS sequence"/>
</dbReference>
<dbReference type="PANTHER" id="PTHR36120:SF2">
    <property type="entry name" value="FUCOSE ISOMERASE"/>
    <property type="match status" value="1"/>
</dbReference>
<dbReference type="SUPFAM" id="SSF53743">
    <property type="entry name" value="FucI/AraA N-terminal and middle domains"/>
    <property type="match status" value="1"/>
</dbReference>
<keyword evidence="2" id="KW-0119">Carbohydrate metabolism</keyword>
<comment type="caution">
    <text evidence="3">The sequence shown here is derived from an EMBL/GenBank/DDBJ whole genome shotgun (WGS) entry which is preliminary data.</text>
</comment>
<evidence type="ECO:0000256" key="2">
    <source>
        <dbReference type="ARBA" id="ARBA00023277"/>
    </source>
</evidence>
<dbReference type="InterPro" id="IPR009015">
    <property type="entry name" value="Fucose_isomerase_N/cen_sf"/>
</dbReference>
<name>A0ABQ9XLW7_9EUKA</name>
<evidence type="ECO:0000256" key="1">
    <source>
        <dbReference type="ARBA" id="ARBA00023235"/>
    </source>
</evidence>
<protein>
    <submittedName>
        <fullName evidence="3">L-fucose isomerase</fullName>
    </submittedName>
</protein>
<keyword evidence="1 3" id="KW-0413">Isomerase</keyword>
<keyword evidence="4" id="KW-1185">Reference proteome</keyword>
<reference evidence="3 4" key="1">
    <citation type="journal article" date="2022" name="bioRxiv">
        <title>Genomics of Preaxostyla Flagellates Illuminates Evolutionary Transitions and the Path Towards Mitochondrial Loss.</title>
        <authorList>
            <person name="Novak L.V.F."/>
            <person name="Treitli S.C."/>
            <person name="Pyrih J."/>
            <person name="Halakuc P."/>
            <person name="Pipaliya S.V."/>
            <person name="Vacek V."/>
            <person name="Brzon O."/>
            <person name="Soukal P."/>
            <person name="Eme L."/>
            <person name="Dacks J.B."/>
            <person name="Karnkowska A."/>
            <person name="Elias M."/>
            <person name="Hampl V."/>
        </authorList>
    </citation>
    <scope>NUCLEOTIDE SEQUENCE [LARGE SCALE GENOMIC DNA]</scope>
    <source>
        <strain evidence="3">NAU3</strain>
        <tissue evidence="3">Gut</tissue>
    </source>
</reference>
<accession>A0ABQ9XLW7</accession>